<sequence>MLWLRAGLQDTPDAHFRLNKPKSEVQAAAQIIEQILDRVLPGWRTANWPAGKKQPYWRERAAAHRAITQSTSVVVPD</sequence>
<reference evidence="1 2" key="1">
    <citation type="submission" date="2020-02" db="EMBL/GenBank/DDBJ databases">
        <title>Whole-genome analyses of novel actinobacteria.</title>
        <authorList>
            <person name="Sahin N."/>
            <person name="Tatar D."/>
        </authorList>
    </citation>
    <scope>NUCLEOTIDE SEQUENCE [LARGE SCALE GENOMIC DNA]</scope>
    <source>
        <strain evidence="1 2">SB3404</strain>
    </source>
</reference>
<proteinExistence type="predicted"/>
<evidence type="ECO:0000313" key="1">
    <source>
        <dbReference type="EMBL" id="NGO69218.1"/>
    </source>
</evidence>
<organism evidence="1 2">
    <name type="scientific">Streptomyces boncukensis</name>
    <dbReference type="NCBI Taxonomy" id="2711219"/>
    <lineage>
        <taxon>Bacteria</taxon>
        <taxon>Bacillati</taxon>
        <taxon>Actinomycetota</taxon>
        <taxon>Actinomycetes</taxon>
        <taxon>Kitasatosporales</taxon>
        <taxon>Streptomycetaceae</taxon>
        <taxon>Streptomyces</taxon>
    </lineage>
</organism>
<dbReference type="EMBL" id="JAAKZZ010000103">
    <property type="protein sequence ID" value="NGO69218.1"/>
    <property type="molecule type" value="Genomic_DNA"/>
</dbReference>
<protein>
    <submittedName>
        <fullName evidence="1">Uncharacterized protein</fullName>
    </submittedName>
</protein>
<name>A0A6G4WVS7_9ACTN</name>
<accession>A0A6G4WVS7</accession>
<keyword evidence="2" id="KW-1185">Reference proteome</keyword>
<evidence type="ECO:0000313" key="2">
    <source>
        <dbReference type="Proteomes" id="UP000477722"/>
    </source>
</evidence>
<dbReference type="RefSeq" id="WP_165298910.1">
    <property type="nucleotide sequence ID" value="NZ_JAAKZZ010000103.1"/>
</dbReference>
<gene>
    <name evidence="1" type="ORF">G5C65_12795</name>
</gene>
<dbReference type="Proteomes" id="UP000477722">
    <property type="component" value="Unassembled WGS sequence"/>
</dbReference>
<dbReference type="AlphaFoldDB" id="A0A6G4WVS7"/>
<comment type="caution">
    <text evidence="1">The sequence shown here is derived from an EMBL/GenBank/DDBJ whole genome shotgun (WGS) entry which is preliminary data.</text>
</comment>